<feature type="transmembrane region" description="Helical" evidence="1">
    <location>
        <begin position="135"/>
        <end position="154"/>
    </location>
</feature>
<reference evidence="2 3" key="1">
    <citation type="journal article" date="2002" name="Int. J. Syst. Evol. Microbiol.">
        <title>Sphingopyxis witflariensis sp. nov., isolated from activated sludge.</title>
        <authorList>
            <person name="Kampfer P."/>
            <person name="Witzenberger R."/>
            <person name="Denner E.B."/>
            <person name="Busse H.J."/>
            <person name="Neef A."/>
        </authorList>
    </citation>
    <scope>NUCLEOTIDE SEQUENCE [LARGE SCALE GENOMIC DNA]</scope>
    <source>
        <strain evidence="2 3">DSM 14551</strain>
    </source>
</reference>
<dbReference type="OrthoDB" id="1118972at2"/>
<comment type="caution">
    <text evidence="2">The sequence shown here is derived from an EMBL/GenBank/DDBJ whole genome shotgun (WGS) entry which is preliminary data.</text>
</comment>
<evidence type="ECO:0000313" key="3">
    <source>
        <dbReference type="Proteomes" id="UP000197097"/>
    </source>
</evidence>
<proteinExistence type="predicted"/>
<dbReference type="GO" id="GO:0005886">
    <property type="term" value="C:plasma membrane"/>
    <property type="evidence" value="ECO:0007669"/>
    <property type="project" value="TreeGrafter"/>
</dbReference>
<dbReference type="RefSeq" id="WP_088472229.1">
    <property type="nucleotide sequence ID" value="NZ_NISJ01000003.1"/>
</dbReference>
<keyword evidence="1" id="KW-0812">Transmembrane</keyword>
<keyword evidence="1" id="KW-1133">Transmembrane helix</keyword>
<dbReference type="Proteomes" id="UP000197097">
    <property type="component" value="Unassembled WGS sequence"/>
</dbReference>
<evidence type="ECO:0008006" key="4">
    <source>
        <dbReference type="Google" id="ProtNLM"/>
    </source>
</evidence>
<feature type="transmembrane region" description="Helical" evidence="1">
    <location>
        <begin position="61"/>
        <end position="85"/>
    </location>
</feature>
<dbReference type="Pfam" id="PF04224">
    <property type="entry name" value="DUF417"/>
    <property type="match status" value="1"/>
</dbReference>
<feature type="transmembrane region" description="Helical" evidence="1">
    <location>
        <begin position="21"/>
        <end position="41"/>
    </location>
</feature>
<dbReference type="PANTHER" id="PTHR40106">
    <property type="entry name" value="INNER MEMBRANE PROTEIN RCLC"/>
    <property type="match status" value="1"/>
</dbReference>
<evidence type="ECO:0000256" key="1">
    <source>
        <dbReference type="SAM" id="Phobius"/>
    </source>
</evidence>
<keyword evidence="1" id="KW-0472">Membrane</keyword>
<dbReference type="InterPro" id="IPR007339">
    <property type="entry name" value="RclC-like"/>
</dbReference>
<sequence length="164" mass="17386">MSLSEKYSFSVPEHQMRELALLRWALVLVFLWFGGMKFTAYEAQGIAPFIEHSPLMGWLHSLFGVQGASQIIGTLELATAAALILGVYKPIFSALGAAMSATTYAITLTFFLSTPGVAEPTAGGFPAISAVPGQFLLKDVVLLAASLVLLSAAVRQKKPAGAQL</sequence>
<dbReference type="PANTHER" id="PTHR40106:SF1">
    <property type="entry name" value="INNER MEMBRANE PROTEIN RCLC"/>
    <property type="match status" value="1"/>
</dbReference>
<keyword evidence="3" id="KW-1185">Reference proteome</keyword>
<dbReference type="EMBL" id="NISJ01000003">
    <property type="protein sequence ID" value="OWQ98459.1"/>
    <property type="molecule type" value="Genomic_DNA"/>
</dbReference>
<dbReference type="InterPro" id="IPR016865">
    <property type="entry name" value="RclC"/>
</dbReference>
<gene>
    <name evidence="2" type="ORF">CDQ91_08260</name>
</gene>
<protein>
    <recommendedName>
        <fullName evidence="4">DUF417 domain-containing protein</fullName>
    </recommendedName>
</protein>
<accession>A0A246K0T7</accession>
<evidence type="ECO:0000313" key="2">
    <source>
        <dbReference type="EMBL" id="OWQ98459.1"/>
    </source>
</evidence>
<dbReference type="GO" id="GO:1901530">
    <property type="term" value="P:response to hypochlorite"/>
    <property type="evidence" value="ECO:0007669"/>
    <property type="project" value="TreeGrafter"/>
</dbReference>
<organism evidence="2 3">
    <name type="scientific">Sphingopyxis witflariensis</name>
    <dbReference type="NCBI Taxonomy" id="173675"/>
    <lineage>
        <taxon>Bacteria</taxon>
        <taxon>Pseudomonadati</taxon>
        <taxon>Pseudomonadota</taxon>
        <taxon>Alphaproteobacteria</taxon>
        <taxon>Sphingomonadales</taxon>
        <taxon>Sphingomonadaceae</taxon>
        <taxon>Sphingopyxis</taxon>
    </lineage>
</organism>
<feature type="transmembrane region" description="Helical" evidence="1">
    <location>
        <begin position="92"/>
        <end position="115"/>
    </location>
</feature>
<dbReference type="AlphaFoldDB" id="A0A246K0T7"/>
<dbReference type="PIRSF" id="PIRSF028065">
    <property type="entry name" value="UCP028065"/>
    <property type="match status" value="1"/>
</dbReference>
<name>A0A246K0T7_9SPHN</name>